<sequence>MPLHWQRLVFYKGYSERRPSSPQESNSPQEEGPARISPEPDTGRNIPQPVYLHVGQCCDPNIPFRLFYKLTMTLYAFGFCWIYCREMAFDVDVLVTGYNQWNRNVPQIIRTWKMARRASAMFLPLSIALFQVGGISNNIYTRTTALSACLTASAGLFASHGYLLLTSNLGSRRVKNRWIEASQSLQPRESVDFWVFLALPVGCVAWSIFFCNATICMTMWTKPGDSPPINAPIDPSVITSAVFLSMLTAVQAIQLSRGMIFFGKK</sequence>
<dbReference type="OrthoDB" id="3056775at2759"/>
<protein>
    <submittedName>
        <fullName evidence="3">Uncharacterized protein</fullName>
    </submittedName>
</protein>
<feature type="transmembrane region" description="Helical" evidence="2">
    <location>
        <begin position="193"/>
        <end position="215"/>
    </location>
</feature>
<keyword evidence="2" id="KW-0472">Membrane</keyword>
<feature type="transmembrane region" description="Helical" evidence="2">
    <location>
        <begin position="145"/>
        <end position="165"/>
    </location>
</feature>
<feature type="transmembrane region" description="Helical" evidence="2">
    <location>
        <begin position="120"/>
        <end position="139"/>
    </location>
</feature>
<reference evidence="4" key="1">
    <citation type="journal article" date="2014" name="Proc. Natl. Acad. Sci. U.S.A.">
        <title>Extensive sampling of basidiomycete genomes demonstrates inadequacy of the white-rot/brown-rot paradigm for wood decay fungi.</title>
        <authorList>
            <person name="Riley R."/>
            <person name="Salamov A.A."/>
            <person name="Brown D.W."/>
            <person name="Nagy L.G."/>
            <person name="Floudas D."/>
            <person name="Held B.W."/>
            <person name="Levasseur A."/>
            <person name="Lombard V."/>
            <person name="Morin E."/>
            <person name="Otillar R."/>
            <person name="Lindquist E.A."/>
            <person name="Sun H."/>
            <person name="LaButti K.M."/>
            <person name="Schmutz J."/>
            <person name="Jabbour D."/>
            <person name="Luo H."/>
            <person name="Baker S.E."/>
            <person name="Pisabarro A.G."/>
            <person name="Walton J.D."/>
            <person name="Blanchette R.A."/>
            <person name="Henrissat B."/>
            <person name="Martin F."/>
            <person name="Cullen D."/>
            <person name="Hibbett D.S."/>
            <person name="Grigoriev I.V."/>
        </authorList>
    </citation>
    <scope>NUCLEOTIDE SEQUENCE [LARGE SCALE GENOMIC DNA]</scope>
    <source>
        <strain evidence="4">CBS 339.88</strain>
    </source>
</reference>
<dbReference type="EMBL" id="KL142374">
    <property type="protein sequence ID" value="KDR78753.1"/>
    <property type="molecule type" value="Genomic_DNA"/>
</dbReference>
<dbReference type="Proteomes" id="UP000027222">
    <property type="component" value="Unassembled WGS sequence"/>
</dbReference>
<keyword evidence="2" id="KW-0812">Transmembrane</keyword>
<evidence type="ECO:0000256" key="1">
    <source>
        <dbReference type="SAM" id="MobiDB-lite"/>
    </source>
</evidence>
<gene>
    <name evidence="3" type="ORF">GALMADRAFT_224006</name>
</gene>
<keyword evidence="4" id="KW-1185">Reference proteome</keyword>
<dbReference type="AlphaFoldDB" id="A0A067TIE2"/>
<feature type="transmembrane region" description="Helical" evidence="2">
    <location>
        <begin position="235"/>
        <end position="255"/>
    </location>
</feature>
<evidence type="ECO:0000313" key="3">
    <source>
        <dbReference type="EMBL" id="KDR78753.1"/>
    </source>
</evidence>
<keyword evidence="2" id="KW-1133">Transmembrane helix</keyword>
<evidence type="ECO:0000313" key="4">
    <source>
        <dbReference type="Proteomes" id="UP000027222"/>
    </source>
</evidence>
<evidence type="ECO:0000256" key="2">
    <source>
        <dbReference type="SAM" id="Phobius"/>
    </source>
</evidence>
<proteinExistence type="predicted"/>
<dbReference type="HOGENOM" id="CLU_087664_0_0_1"/>
<feature type="compositionally biased region" description="Low complexity" evidence="1">
    <location>
        <begin position="20"/>
        <end position="31"/>
    </location>
</feature>
<accession>A0A067TIE2</accession>
<organism evidence="3 4">
    <name type="scientific">Galerina marginata (strain CBS 339.88)</name>
    <dbReference type="NCBI Taxonomy" id="685588"/>
    <lineage>
        <taxon>Eukaryota</taxon>
        <taxon>Fungi</taxon>
        <taxon>Dikarya</taxon>
        <taxon>Basidiomycota</taxon>
        <taxon>Agaricomycotina</taxon>
        <taxon>Agaricomycetes</taxon>
        <taxon>Agaricomycetidae</taxon>
        <taxon>Agaricales</taxon>
        <taxon>Agaricineae</taxon>
        <taxon>Strophariaceae</taxon>
        <taxon>Galerina</taxon>
    </lineage>
</organism>
<feature type="region of interest" description="Disordered" evidence="1">
    <location>
        <begin position="16"/>
        <end position="41"/>
    </location>
</feature>
<name>A0A067TIE2_GALM3</name>